<comment type="similarity">
    <text evidence="1">Belongs to the plant acyltransferase family.</text>
</comment>
<dbReference type="Pfam" id="PF02458">
    <property type="entry name" value="Transferase"/>
    <property type="match status" value="1"/>
</dbReference>
<dbReference type="PANTHER" id="PTHR31642">
    <property type="entry name" value="TRICHOTHECENE 3-O-ACETYLTRANSFERASE"/>
    <property type="match status" value="1"/>
</dbReference>
<dbReference type="FunCoup" id="A0A6I9SEK5">
    <property type="interactions" value="119"/>
</dbReference>
<name>A0A6I9SEK5_ELAGV</name>
<dbReference type="GO" id="GO:0016747">
    <property type="term" value="F:acyltransferase activity, transferring groups other than amino-acyl groups"/>
    <property type="evidence" value="ECO:0007669"/>
    <property type="project" value="UniProtKB-ARBA"/>
</dbReference>
<sequence>MGKTVEILETGLVTPIDDTPKHEIWLSNLDLLVARGHTPTVYFYRPNGDPNFFSVEALKAALGKALVPFYPLAGRFVVGPDGRVEIHCTGEGVLFVVARSESTVDEFGDFAPSTEMRQLLVPSVESGNPPCILVMFQVTFFKCGGVCLGAAVHHPTADGLGALHFVNSWAEIARGMELAVPPYLDRTLLRARSPPTVLFDHVEYSPKPQAKPSSGSKYPFDSAILKLSKNQLNSLKNIGGGKKPLSTFKAVVAHVWRSACKARQLSSDQETRLYMTADARARVTPPLPQGYLGNAIFRTSGVATVGEVLSNSLEFSADKVHGAIVRLNDEFIRSLVDYLEQLEDVRGLHKGAWVMPGTDLWVISWLGLPIYEADFGWGKPVFMGRACLQFSGLVYIMNNPGADGSLSLAVALEPENMPRFKKIFFEDLEAVGGV</sequence>
<dbReference type="Proteomes" id="UP000504607">
    <property type="component" value="Unplaced"/>
</dbReference>
<dbReference type="InterPro" id="IPR050317">
    <property type="entry name" value="Plant_Fungal_Acyltransferase"/>
</dbReference>
<dbReference type="InterPro" id="IPR023213">
    <property type="entry name" value="CAT-like_dom_sf"/>
</dbReference>
<proteinExistence type="inferred from homology"/>
<dbReference type="FunFam" id="3.30.559.10:FF:000008">
    <property type="entry name" value="Tryptamine hydroxycinnamoyl transferase"/>
    <property type="match status" value="1"/>
</dbReference>
<dbReference type="PANTHER" id="PTHR31642:SF138">
    <property type="entry name" value="PUTRESCINE HYDROXYCINNAMOYLTRANSFERASE 1"/>
    <property type="match status" value="1"/>
</dbReference>
<gene>
    <name evidence="5" type="primary">LOC105060153</name>
</gene>
<dbReference type="RefSeq" id="XP_010942060.1">
    <property type="nucleotide sequence ID" value="XM_010943758.3"/>
</dbReference>
<accession>A0A6I9SEK5</accession>
<evidence type="ECO:0000313" key="4">
    <source>
        <dbReference type="Proteomes" id="UP000504607"/>
    </source>
</evidence>
<dbReference type="FunFam" id="3.30.559.10:FF:000015">
    <property type="entry name" value="Spermidine hydroxycinnamoyl transferase"/>
    <property type="match status" value="1"/>
</dbReference>
<dbReference type="AlphaFoldDB" id="A0A6I9SEK5"/>
<evidence type="ECO:0000313" key="5">
    <source>
        <dbReference type="RefSeq" id="XP_010942060.1"/>
    </source>
</evidence>
<dbReference type="KEGG" id="egu:105060153"/>
<dbReference type="GeneID" id="105060153"/>
<reference evidence="5" key="1">
    <citation type="submission" date="2025-08" db="UniProtKB">
        <authorList>
            <consortium name="RefSeq"/>
        </authorList>
    </citation>
    <scope>IDENTIFICATION</scope>
</reference>
<keyword evidence="3" id="KW-0012">Acyltransferase</keyword>
<evidence type="ECO:0000256" key="1">
    <source>
        <dbReference type="ARBA" id="ARBA00009861"/>
    </source>
</evidence>
<evidence type="ECO:0000256" key="2">
    <source>
        <dbReference type="ARBA" id="ARBA00022679"/>
    </source>
</evidence>
<keyword evidence="2" id="KW-0808">Transferase</keyword>
<dbReference type="OrthoDB" id="671439at2759"/>
<protein>
    <submittedName>
        <fullName evidence="5">Putrescine hydroxycinnamoyltransferase 1</fullName>
    </submittedName>
</protein>
<evidence type="ECO:0000256" key="3">
    <source>
        <dbReference type="ARBA" id="ARBA00023315"/>
    </source>
</evidence>
<dbReference type="InParanoid" id="A0A6I9SEK5"/>
<dbReference type="Gene3D" id="3.30.559.10">
    <property type="entry name" value="Chloramphenicol acetyltransferase-like domain"/>
    <property type="match status" value="2"/>
</dbReference>
<keyword evidence="4" id="KW-1185">Reference proteome</keyword>
<organism evidence="4 5">
    <name type="scientific">Elaeis guineensis var. tenera</name>
    <name type="common">Oil palm</name>
    <dbReference type="NCBI Taxonomy" id="51953"/>
    <lineage>
        <taxon>Eukaryota</taxon>
        <taxon>Viridiplantae</taxon>
        <taxon>Streptophyta</taxon>
        <taxon>Embryophyta</taxon>
        <taxon>Tracheophyta</taxon>
        <taxon>Spermatophyta</taxon>
        <taxon>Magnoliopsida</taxon>
        <taxon>Liliopsida</taxon>
        <taxon>Arecaceae</taxon>
        <taxon>Arecoideae</taxon>
        <taxon>Cocoseae</taxon>
        <taxon>Elaeidinae</taxon>
        <taxon>Elaeis</taxon>
    </lineage>
</organism>